<accession>A0A7J0ERY6</accession>
<dbReference type="EMBL" id="BJWL01000006">
    <property type="protein sequence ID" value="GFY88976.1"/>
    <property type="molecule type" value="Genomic_DNA"/>
</dbReference>
<evidence type="ECO:0000313" key="1">
    <source>
        <dbReference type="EMBL" id="GFY88976.1"/>
    </source>
</evidence>
<sequence>MAHMRVVLLSNDVTTLNEEFSEMFWDLLGVSRVGDNYSRQVAKIRSDAFMEGWTACLTELDIPEDNGVWAKAAPAPEFPKSSAPYSPLILLDFDELEYMNWSEEDENVVDVTVPLGNEVAQDPPFEF</sequence>
<reference evidence="1 2" key="1">
    <citation type="submission" date="2019-07" db="EMBL/GenBank/DDBJ databases">
        <title>De Novo Assembly of kiwifruit Actinidia rufa.</title>
        <authorList>
            <person name="Sugita-Konishi S."/>
            <person name="Sato K."/>
            <person name="Mori E."/>
            <person name="Abe Y."/>
            <person name="Kisaki G."/>
            <person name="Hamano K."/>
            <person name="Suezawa K."/>
            <person name="Otani M."/>
            <person name="Fukuda T."/>
            <person name="Manabe T."/>
            <person name="Gomi K."/>
            <person name="Tabuchi M."/>
            <person name="Akimitsu K."/>
            <person name="Kataoka I."/>
        </authorList>
    </citation>
    <scope>NUCLEOTIDE SEQUENCE [LARGE SCALE GENOMIC DNA]</scope>
    <source>
        <strain evidence="2">cv. Fuchu</strain>
    </source>
</reference>
<proteinExistence type="predicted"/>
<protein>
    <submittedName>
        <fullName evidence="1">Uncharacterized protein</fullName>
    </submittedName>
</protein>
<evidence type="ECO:0000313" key="2">
    <source>
        <dbReference type="Proteomes" id="UP000585474"/>
    </source>
</evidence>
<keyword evidence="2" id="KW-1185">Reference proteome</keyword>
<dbReference type="AlphaFoldDB" id="A0A7J0ERY6"/>
<name>A0A7J0ERY6_9ERIC</name>
<comment type="caution">
    <text evidence="1">The sequence shown here is derived from an EMBL/GenBank/DDBJ whole genome shotgun (WGS) entry which is preliminary data.</text>
</comment>
<dbReference type="Proteomes" id="UP000585474">
    <property type="component" value="Unassembled WGS sequence"/>
</dbReference>
<gene>
    <name evidence="1" type="ORF">Acr_06g0009160</name>
</gene>
<organism evidence="1 2">
    <name type="scientific">Actinidia rufa</name>
    <dbReference type="NCBI Taxonomy" id="165716"/>
    <lineage>
        <taxon>Eukaryota</taxon>
        <taxon>Viridiplantae</taxon>
        <taxon>Streptophyta</taxon>
        <taxon>Embryophyta</taxon>
        <taxon>Tracheophyta</taxon>
        <taxon>Spermatophyta</taxon>
        <taxon>Magnoliopsida</taxon>
        <taxon>eudicotyledons</taxon>
        <taxon>Gunneridae</taxon>
        <taxon>Pentapetalae</taxon>
        <taxon>asterids</taxon>
        <taxon>Ericales</taxon>
        <taxon>Actinidiaceae</taxon>
        <taxon>Actinidia</taxon>
    </lineage>
</organism>